<evidence type="ECO:0000256" key="5">
    <source>
        <dbReference type="PROSITE-ProRule" id="PRU00284"/>
    </source>
</evidence>
<keyword evidence="10" id="KW-1185">Reference proteome</keyword>
<keyword evidence="6" id="KW-0472">Membrane</keyword>
<evidence type="ECO:0000256" key="4">
    <source>
        <dbReference type="ARBA" id="ARBA00029447"/>
    </source>
</evidence>
<evidence type="ECO:0000259" key="7">
    <source>
        <dbReference type="PROSITE" id="PS50111"/>
    </source>
</evidence>
<dbReference type="InterPro" id="IPR003660">
    <property type="entry name" value="HAMP_dom"/>
</dbReference>
<feature type="domain" description="HAMP" evidence="8">
    <location>
        <begin position="242"/>
        <end position="294"/>
    </location>
</feature>
<dbReference type="PANTHER" id="PTHR32089:SF112">
    <property type="entry name" value="LYSOZYME-LIKE PROTEIN-RELATED"/>
    <property type="match status" value="1"/>
</dbReference>
<evidence type="ECO:0000259" key="8">
    <source>
        <dbReference type="PROSITE" id="PS50885"/>
    </source>
</evidence>
<dbReference type="SUPFAM" id="SSF58104">
    <property type="entry name" value="Methyl-accepting chemotaxis protein (MCP) signaling domain"/>
    <property type="match status" value="1"/>
</dbReference>
<evidence type="ECO:0000256" key="6">
    <source>
        <dbReference type="SAM" id="Phobius"/>
    </source>
</evidence>
<reference evidence="9 10" key="1">
    <citation type="journal article" date="2018" name="J. Microbiol.">
        <title>Baekduia soli gen. nov., sp. nov., a novel bacterium isolated from the soil of Baekdu Mountain and proposal of a novel family name, Baekduiaceae fam. nov.</title>
        <authorList>
            <person name="An D.S."/>
            <person name="Siddiqi M.Z."/>
            <person name="Kim K.H."/>
            <person name="Yu H.S."/>
            <person name="Im W.T."/>
        </authorList>
    </citation>
    <scope>NUCLEOTIDE SEQUENCE [LARGE SCALE GENOMIC DNA]</scope>
    <source>
        <strain evidence="9 10">BR7-21</strain>
    </source>
</reference>
<evidence type="ECO:0000313" key="9">
    <source>
        <dbReference type="EMBL" id="QEC49174.1"/>
    </source>
</evidence>
<dbReference type="SMART" id="SM00283">
    <property type="entry name" value="MA"/>
    <property type="match status" value="1"/>
</dbReference>
<evidence type="ECO:0000256" key="3">
    <source>
        <dbReference type="ARBA" id="ARBA00023224"/>
    </source>
</evidence>
<gene>
    <name evidence="9" type="ORF">FSW04_17390</name>
</gene>
<sequence length="616" mass="63426">MPRSTARARPATIRLTVGRRLAAGFGTVIALMLVALAVADSGTSRLRADTKAVGLEIVPAVRMLGETTTGIRQFRVAQLERVNTVGPADQKAAEQELTSTAATVDSLLARLRTLPASPAERAAAARTAADWATYRRGSGPFLAALQRGPQAGFDLLTGTADGTYDKLTTDIKAWSTTTQARGDARVASSAHDATTTRVRMMLALLAAVLVALLANVLVGRSIRRAVREVLDRLSSLRDHCAEDLTRGLRAFAEGDLTQEVVPVTPPIERPGSDEVGDVARATNEIRERFLAMIASYNASREALATLVGQVAGTAGSVSTASRQMAATSDETGRAVAEIAAAVNEAAVGAERQVAVIGEARSIADDVIAVTSRSADDAAGTAQVAEEARRIAGEGAAAVGGATEAMASVREASAGATAAIRELGDKSAQIGGIVDTITGIAEQTNLLALNAAIEAARAGDQGRGFAVVADEVRKLAEESRSAAASIAALITDIQAETARVVEIVEDGGRRTEQGSAVVGEARDAFERIGGAVDDVTARVGAIAAAVEQIAAAAREMGDRMNEVAGVAEESSAGSEQISATTQQTSASTVQIAASAQELARTAGDLEALVARFTLTRD</sequence>
<feature type="domain" description="Methyl-accepting transducer" evidence="7">
    <location>
        <begin position="327"/>
        <end position="563"/>
    </location>
</feature>
<keyword evidence="2 6" id="KW-1133">Transmembrane helix</keyword>
<proteinExistence type="inferred from homology"/>
<dbReference type="RefSeq" id="WP_146921537.1">
    <property type="nucleotide sequence ID" value="NZ_CP042430.1"/>
</dbReference>
<evidence type="ECO:0000313" key="10">
    <source>
        <dbReference type="Proteomes" id="UP000321805"/>
    </source>
</evidence>
<dbReference type="InterPro" id="IPR024478">
    <property type="entry name" value="HlyB_4HB_MCP"/>
</dbReference>
<dbReference type="Pfam" id="PF12729">
    <property type="entry name" value="4HB_MCP_1"/>
    <property type="match status" value="1"/>
</dbReference>
<dbReference type="GO" id="GO:0007165">
    <property type="term" value="P:signal transduction"/>
    <property type="evidence" value="ECO:0007669"/>
    <property type="project" value="UniProtKB-KW"/>
</dbReference>
<dbReference type="Proteomes" id="UP000321805">
    <property type="component" value="Chromosome"/>
</dbReference>
<dbReference type="AlphaFoldDB" id="A0A5B8U7Y0"/>
<keyword evidence="3 5" id="KW-0807">Transducer</keyword>
<dbReference type="CDD" id="cd06225">
    <property type="entry name" value="HAMP"/>
    <property type="match status" value="1"/>
</dbReference>
<name>A0A5B8U7Y0_9ACTN</name>
<keyword evidence="1 6" id="KW-0812">Transmembrane</keyword>
<dbReference type="Pfam" id="PF00015">
    <property type="entry name" value="MCPsignal"/>
    <property type="match status" value="1"/>
</dbReference>
<evidence type="ECO:0000256" key="1">
    <source>
        <dbReference type="ARBA" id="ARBA00022692"/>
    </source>
</evidence>
<dbReference type="GO" id="GO:0016020">
    <property type="term" value="C:membrane"/>
    <property type="evidence" value="ECO:0007669"/>
    <property type="project" value="InterPro"/>
</dbReference>
<dbReference type="PROSITE" id="PS50111">
    <property type="entry name" value="CHEMOTAXIS_TRANSDUC_2"/>
    <property type="match status" value="1"/>
</dbReference>
<protein>
    <submittedName>
        <fullName evidence="9">Methyl-accepting chemotaxis protein</fullName>
    </submittedName>
</protein>
<dbReference type="InterPro" id="IPR004089">
    <property type="entry name" value="MCPsignal_dom"/>
</dbReference>
<organism evidence="9 10">
    <name type="scientific">Baekduia soli</name>
    <dbReference type="NCBI Taxonomy" id="496014"/>
    <lineage>
        <taxon>Bacteria</taxon>
        <taxon>Bacillati</taxon>
        <taxon>Actinomycetota</taxon>
        <taxon>Thermoleophilia</taxon>
        <taxon>Solirubrobacterales</taxon>
        <taxon>Baekduiaceae</taxon>
        <taxon>Baekduia</taxon>
    </lineage>
</organism>
<dbReference type="OrthoDB" id="1115140at2"/>
<dbReference type="PANTHER" id="PTHR32089">
    <property type="entry name" value="METHYL-ACCEPTING CHEMOTAXIS PROTEIN MCPB"/>
    <property type="match status" value="1"/>
</dbReference>
<dbReference type="Gene3D" id="1.10.287.950">
    <property type="entry name" value="Methyl-accepting chemotaxis protein"/>
    <property type="match status" value="1"/>
</dbReference>
<comment type="similarity">
    <text evidence="4">Belongs to the methyl-accepting chemotaxis (MCP) protein family.</text>
</comment>
<accession>A0A5B8U7Y0</accession>
<dbReference type="PROSITE" id="PS50885">
    <property type="entry name" value="HAMP"/>
    <property type="match status" value="1"/>
</dbReference>
<feature type="transmembrane region" description="Helical" evidence="6">
    <location>
        <begin position="21"/>
        <end position="39"/>
    </location>
</feature>
<dbReference type="KEGG" id="bsol:FSW04_17390"/>
<evidence type="ECO:0000256" key="2">
    <source>
        <dbReference type="ARBA" id="ARBA00022989"/>
    </source>
</evidence>
<dbReference type="EMBL" id="CP042430">
    <property type="protein sequence ID" value="QEC49174.1"/>
    <property type="molecule type" value="Genomic_DNA"/>
</dbReference>